<keyword evidence="2" id="KW-1185">Reference proteome</keyword>
<comment type="caution">
    <text evidence="1">The sequence shown here is derived from an EMBL/GenBank/DDBJ whole genome shotgun (WGS) entry which is preliminary data.</text>
</comment>
<dbReference type="RefSeq" id="WP_125424194.1">
    <property type="nucleotide sequence ID" value="NZ_RWIT01000019.1"/>
</dbReference>
<dbReference type="OrthoDB" id="982601at2"/>
<reference evidence="1 2" key="1">
    <citation type="submission" date="2018-12" db="EMBL/GenBank/DDBJ databases">
        <authorList>
            <person name="Feng G."/>
            <person name="Zhu H."/>
        </authorList>
    </citation>
    <scope>NUCLEOTIDE SEQUENCE [LARGE SCALE GENOMIC DNA]</scope>
    <source>
        <strain evidence="1 2">KCTC 12533</strain>
    </source>
</reference>
<evidence type="ECO:0000313" key="1">
    <source>
        <dbReference type="EMBL" id="RSK44023.1"/>
    </source>
</evidence>
<sequence>MPDWWAGQRVEPAPLTAAMDALLPRAEWSDSQDVYWKVNDNKTQQDHDCHLGLDAEGNFVEEFQFRTDLRDPGQAAIFLQAVLTLCQQQNLVLLDANRMLLPPQLSKLLPLIEQSQAARFLINPRAFLEQVLRDQKLS</sequence>
<evidence type="ECO:0000313" key="2">
    <source>
        <dbReference type="Proteomes" id="UP000273500"/>
    </source>
</evidence>
<dbReference type="EMBL" id="RWIT01000019">
    <property type="protein sequence ID" value="RSK44023.1"/>
    <property type="molecule type" value="Genomic_DNA"/>
</dbReference>
<name>A0A3R9NCH1_9BACT</name>
<gene>
    <name evidence="1" type="ORF">EI291_20725</name>
</gene>
<proteinExistence type="predicted"/>
<dbReference type="AlphaFoldDB" id="A0A3R9NCH1"/>
<accession>A0A3R9NCH1</accession>
<organism evidence="1 2">
    <name type="scientific">Hymenobacter rigui</name>
    <dbReference type="NCBI Taxonomy" id="334424"/>
    <lineage>
        <taxon>Bacteria</taxon>
        <taxon>Pseudomonadati</taxon>
        <taxon>Bacteroidota</taxon>
        <taxon>Cytophagia</taxon>
        <taxon>Cytophagales</taxon>
        <taxon>Hymenobacteraceae</taxon>
        <taxon>Hymenobacter</taxon>
    </lineage>
</organism>
<protein>
    <submittedName>
        <fullName evidence="1">Uncharacterized protein</fullName>
    </submittedName>
</protein>
<dbReference type="Proteomes" id="UP000273500">
    <property type="component" value="Unassembled WGS sequence"/>
</dbReference>